<sequence>MWGIFKHHGRVRDVFLSAKNKSRVSLFAFIRFASKEEASRVAKRVDGMHIYGWPIRANLASYGWNARRSGEGNKVFMKVKERVLSERSNRGQSRFGEIHERSNHKSYSDIVKGYVSN</sequence>
<dbReference type="PROSITE" id="PS50102">
    <property type="entry name" value="RRM"/>
    <property type="match status" value="1"/>
</dbReference>
<dbReference type="AlphaFoldDB" id="A0AAD9U4C1"/>
<dbReference type="Gene3D" id="3.30.70.330">
    <property type="match status" value="1"/>
</dbReference>
<comment type="caution">
    <text evidence="3">The sequence shown here is derived from an EMBL/GenBank/DDBJ whole genome shotgun (WGS) entry which is preliminary data.</text>
</comment>
<proteinExistence type="predicted"/>
<dbReference type="InterPro" id="IPR000504">
    <property type="entry name" value="RRM_dom"/>
</dbReference>
<organism evidence="3 4">
    <name type="scientific">Dipteronia dyeriana</name>
    <dbReference type="NCBI Taxonomy" id="168575"/>
    <lineage>
        <taxon>Eukaryota</taxon>
        <taxon>Viridiplantae</taxon>
        <taxon>Streptophyta</taxon>
        <taxon>Embryophyta</taxon>
        <taxon>Tracheophyta</taxon>
        <taxon>Spermatophyta</taxon>
        <taxon>Magnoliopsida</taxon>
        <taxon>eudicotyledons</taxon>
        <taxon>Gunneridae</taxon>
        <taxon>Pentapetalae</taxon>
        <taxon>rosids</taxon>
        <taxon>malvids</taxon>
        <taxon>Sapindales</taxon>
        <taxon>Sapindaceae</taxon>
        <taxon>Hippocastanoideae</taxon>
        <taxon>Acereae</taxon>
        <taxon>Dipteronia</taxon>
    </lineage>
</organism>
<evidence type="ECO:0000256" key="1">
    <source>
        <dbReference type="PROSITE-ProRule" id="PRU00176"/>
    </source>
</evidence>
<dbReference type="EMBL" id="JANJYI010000005">
    <property type="protein sequence ID" value="KAK2647647.1"/>
    <property type="molecule type" value="Genomic_DNA"/>
</dbReference>
<feature type="domain" description="RRM" evidence="2">
    <location>
        <begin position="1"/>
        <end position="62"/>
    </location>
</feature>
<keyword evidence="1" id="KW-0694">RNA-binding</keyword>
<dbReference type="CDD" id="cd00590">
    <property type="entry name" value="RRM_SF"/>
    <property type="match status" value="1"/>
</dbReference>
<name>A0AAD9U4C1_9ROSI</name>
<dbReference type="InterPro" id="IPR012677">
    <property type="entry name" value="Nucleotide-bd_a/b_plait_sf"/>
</dbReference>
<dbReference type="GO" id="GO:0003723">
    <property type="term" value="F:RNA binding"/>
    <property type="evidence" value="ECO:0007669"/>
    <property type="project" value="UniProtKB-UniRule"/>
</dbReference>
<protein>
    <recommendedName>
        <fullName evidence="2">RRM domain-containing protein</fullName>
    </recommendedName>
</protein>
<dbReference type="Pfam" id="PF00076">
    <property type="entry name" value="RRM_1"/>
    <property type="match status" value="1"/>
</dbReference>
<reference evidence="3" key="1">
    <citation type="journal article" date="2023" name="Plant J.">
        <title>Genome sequences and population genomics provide insights into the demographic history, inbreeding, and mutation load of two 'living fossil' tree species of Dipteronia.</title>
        <authorList>
            <person name="Feng Y."/>
            <person name="Comes H.P."/>
            <person name="Chen J."/>
            <person name="Zhu S."/>
            <person name="Lu R."/>
            <person name="Zhang X."/>
            <person name="Li P."/>
            <person name="Qiu J."/>
            <person name="Olsen K.M."/>
            <person name="Qiu Y."/>
        </authorList>
    </citation>
    <scope>NUCLEOTIDE SEQUENCE</scope>
    <source>
        <strain evidence="3">KIB01</strain>
    </source>
</reference>
<evidence type="ECO:0000259" key="2">
    <source>
        <dbReference type="PROSITE" id="PS50102"/>
    </source>
</evidence>
<gene>
    <name evidence="3" type="ORF">Ddye_015136</name>
</gene>
<accession>A0AAD9U4C1</accession>
<dbReference type="SUPFAM" id="SSF54928">
    <property type="entry name" value="RNA-binding domain, RBD"/>
    <property type="match status" value="1"/>
</dbReference>
<dbReference type="Proteomes" id="UP001280121">
    <property type="component" value="Unassembled WGS sequence"/>
</dbReference>
<evidence type="ECO:0000313" key="4">
    <source>
        <dbReference type="Proteomes" id="UP001280121"/>
    </source>
</evidence>
<keyword evidence="4" id="KW-1185">Reference proteome</keyword>
<evidence type="ECO:0000313" key="3">
    <source>
        <dbReference type="EMBL" id="KAK2647647.1"/>
    </source>
</evidence>
<dbReference type="InterPro" id="IPR035979">
    <property type="entry name" value="RBD_domain_sf"/>
</dbReference>